<evidence type="ECO:0000256" key="2">
    <source>
        <dbReference type="ARBA" id="ARBA00022692"/>
    </source>
</evidence>
<dbReference type="Proteomes" id="UP000285324">
    <property type="component" value="Unassembled WGS sequence"/>
</dbReference>
<feature type="transmembrane region" description="Helical" evidence="5">
    <location>
        <begin position="116"/>
        <end position="136"/>
    </location>
</feature>
<dbReference type="OrthoDB" id="321830at2"/>
<accession>A0A424WJX8</accession>
<keyword evidence="2 5" id="KW-0812">Transmembrane</keyword>
<reference evidence="7 8" key="1">
    <citation type="submission" date="2018-08" db="EMBL/GenBank/DDBJ databases">
        <title>Achromobacter xylosoxidans Genome sequencing and assembly.</title>
        <authorList>
            <person name="Wang R."/>
            <person name="Rensing C."/>
            <person name="Li Y."/>
        </authorList>
    </citation>
    <scope>NUCLEOTIDE SEQUENCE [LARGE SCALE GENOMIC DNA]</scope>
    <source>
        <strain evidence="7 8">GD003A</strain>
    </source>
</reference>
<dbReference type="RefSeq" id="WP_118931478.1">
    <property type="nucleotide sequence ID" value="NZ_CP061008.1"/>
</dbReference>
<comment type="subcellular location">
    <subcellularLocation>
        <location evidence="1">Membrane</location>
        <topology evidence="1">Multi-pass membrane protein</topology>
    </subcellularLocation>
</comment>
<evidence type="ECO:0000259" key="6">
    <source>
        <dbReference type="Pfam" id="PF00892"/>
    </source>
</evidence>
<evidence type="ECO:0000256" key="3">
    <source>
        <dbReference type="ARBA" id="ARBA00022989"/>
    </source>
</evidence>
<proteinExistence type="predicted"/>
<dbReference type="SUPFAM" id="SSF103481">
    <property type="entry name" value="Multidrug resistance efflux transporter EmrE"/>
    <property type="match status" value="2"/>
</dbReference>
<evidence type="ECO:0000256" key="1">
    <source>
        <dbReference type="ARBA" id="ARBA00004141"/>
    </source>
</evidence>
<feature type="transmembrane region" description="Helical" evidence="5">
    <location>
        <begin position="89"/>
        <end position="109"/>
    </location>
</feature>
<feature type="transmembrane region" description="Helical" evidence="5">
    <location>
        <begin position="230"/>
        <end position="252"/>
    </location>
</feature>
<keyword evidence="3 5" id="KW-1133">Transmembrane helix</keyword>
<protein>
    <submittedName>
        <fullName evidence="7">DMT family transporter</fullName>
    </submittedName>
</protein>
<name>A0A424WJX8_ALCXX</name>
<feature type="transmembrane region" description="Helical" evidence="5">
    <location>
        <begin position="65"/>
        <end position="83"/>
    </location>
</feature>
<dbReference type="InterPro" id="IPR050638">
    <property type="entry name" value="AA-Vitamin_Transporters"/>
</dbReference>
<dbReference type="InterPro" id="IPR000620">
    <property type="entry name" value="EamA_dom"/>
</dbReference>
<gene>
    <name evidence="7" type="ORF">DY367_01680</name>
</gene>
<evidence type="ECO:0000313" key="8">
    <source>
        <dbReference type="Proteomes" id="UP000285324"/>
    </source>
</evidence>
<dbReference type="InterPro" id="IPR037185">
    <property type="entry name" value="EmrE-like"/>
</dbReference>
<evidence type="ECO:0000313" key="7">
    <source>
        <dbReference type="EMBL" id="RPJ93492.1"/>
    </source>
</evidence>
<organism evidence="7 8">
    <name type="scientific">Alcaligenes xylosoxydans xylosoxydans</name>
    <name type="common">Achromobacter xylosoxidans</name>
    <dbReference type="NCBI Taxonomy" id="85698"/>
    <lineage>
        <taxon>Bacteria</taxon>
        <taxon>Pseudomonadati</taxon>
        <taxon>Pseudomonadota</taxon>
        <taxon>Betaproteobacteria</taxon>
        <taxon>Burkholderiales</taxon>
        <taxon>Alcaligenaceae</taxon>
        <taxon>Achromobacter</taxon>
    </lineage>
</organism>
<comment type="caution">
    <text evidence="7">The sequence shown here is derived from an EMBL/GenBank/DDBJ whole genome shotgun (WGS) entry which is preliminary data.</text>
</comment>
<feature type="transmembrane region" description="Helical" evidence="5">
    <location>
        <begin position="204"/>
        <end position="223"/>
    </location>
</feature>
<dbReference type="GO" id="GO:0016020">
    <property type="term" value="C:membrane"/>
    <property type="evidence" value="ECO:0007669"/>
    <property type="project" value="UniProtKB-SubCell"/>
</dbReference>
<feature type="transmembrane region" description="Helical" evidence="5">
    <location>
        <begin position="173"/>
        <end position="192"/>
    </location>
</feature>
<feature type="transmembrane region" description="Helical" evidence="5">
    <location>
        <begin position="258"/>
        <end position="277"/>
    </location>
</feature>
<feature type="domain" description="EamA" evidence="6">
    <location>
        <begin position="145"/>
        <end position="275"/>
    </location>
</feature>
<evidence type="ECO:0000256" key="4">
    <source>
        <dbReference type="ARBA" id="ARBA00023136"/>
    </source>
</evidence>
<sequence length="282" mass="29368">MTPRLYALTLLSMLAFAGNSLLCRLALKHTAIDPATFVAIRIASGALVLWLVLRLRKPAKQLEGNWRGALALLAYAVAFAYAYTQISAGTGALLLFASIQISMILYGFFIGERLSATQGLGIGLAVAGLVILMLPSVSAPPLFHALLMILAGIAWGAYSLLGRSAKDAASATAGNFIRATPVALLLFLLHGLSSRVSYDAAGVAYAVTSGAVTSGLGYVFWYAALKGLKVTHAATVQLSVPVLTAFGGTLFLDEPVTGILVTASVLILLGIALVVLVKKQPP</sequence>
<keyword evidence="4 5" id="KW-0472">Membrane</keyword>
<dbReference type="AlphaFoldDB" id="A0A424WJX8"/>
<dbReference type="PANTHER" id="PTHR32322:SF9">
    <property type="entry name" value="AMINO-ACID METABOLITE EFFLUX PUMP-RELATED"/>
    <property type="match status" value="1"/>
</dbReference>
<dbReference type="EMBL" id="QVXO01000002">
    <property type="protein sequence ID" value="RPJ93492.1"/>
    <property type="molecule type" value="Genomic_DNA"/>
</dbReference>
<feature type="domain" description="EamA" evidence="6">
    <location>
        <begin position="7"/>
        <end position="133"/>
    </location>
</feature>
<feature type="transmembrane region" description="Helical" evidence="5">
    <location>
        <begin position="142"/>
        <end position="161"/>
    </location>
</feature>
<dbReference type="PANTHER" id="PTHR32322">
    <property type="entry name" value="INNER MEMBRANE TRANSPORTER"/>
    <property type="match status" value="1"/>
</dbReference>
<feature type="transmembrane region" description="Helical" evidence="5">
    <location>
        <begin position="34"/>
        <end position="53"/>
    </location>
</feature>
<dbReference type="Pfam" id="PF00892">
    <property type="entry name" value="EamA"/>
    <property type="match status" value="2"/>
</dbReference>
<evidence type="ECO:0000256" key="5">
    <source>
        <dbReference type="SAM" id="Phobius"/>
    </source>
</evidence>